<dbReference type="EMBL" id="UINC01173299">
    <property type="protein sequence ID" value="SVD78820.1"/>
    <property type="molecule type" value="Genomic_DNA"/>
</dbReference>
<proteinExistence type="predicted"/>
<dbReference type="FunFam" id="2.30.130.10:FF:000007">
    <property type="entry name" value="Glutamate 5-kinase"/>
    <property type="match status" value="1"/>
</dbReference>
<dbReference type="PROSITE" id="PS50890">
    <property type="entry name" value="PUA"/>
    <property type="match status" value="1"/>
</dbReference>
<dbReference type="SUPFAM" id="SSF88697">
    <property type="entry name" value="PUA domain-like"/>
    <property type="match status" value="1"/>
</dbReference>
<keyword evidence="7" id="KW-0067">ATP-binding</keyword>
<keyword evidence="2" id="KW-0028">Amino-acid biosynthesis</keyword>
<keyword evidence="5" id="KW-0547">Nucleotide-binding</keyword>
<dbReference type="GO" id="GO:0004349">
    <property type="term" value="F:glutamate 5-kinase activity"/>
    <property type="evidence" value="ECO:0007669"/>
    <property type="project" value="TreeGrafter"/>
</dbReference>
<dbReference type="InterPro" id="IPR002478">
    <property type="entry name" value="PUA"/>
</dbReference>
<keyword evidence="6" id="KW-0418">Kinase</keyword>
<evidence type="ECO:0000256" key="4">
    <source>
        <dbReference type="ARBA" id="ARBA00022679"/>
    </source>
</evidence>
<evidence type="ECO:0000256" key="1">
    <source>
        <dbReference type="ARBA" id="ARBA00022490"/>
    </source>
</evidence>
<dbReference type="Gene3D" id="2.30.130.10">
    <property type="entry name" value="PUA domain"/>
    <property type="match status" value="1"/>
</dbReference>
<accession>A0A382Y6R1</accession>
<dbReference type="SMART" id="SM00359">
    <property type="entry name" value="PUA"/>
    <property type="match status" value="1"/>
</dbReference>
<evidence type="ECO:0000256" key="2">
    <source>
        <dbReference type="ARBA" id="ARBA00022605"/>
    </source>
</evidence>
<keyword evidence="1" id="KW-0963">Cytoplasm</keyword>
<feature type="non-terminal residue" evidence="9">
    <location>
        <position position="1"/>
    </location>
</feature>
<dbReference type="CDD" id="cd21157">
    <property type="entry name" value="PUA_G5K"/>
    <property type="match status" value="1"/>
</dbReference>
<dbReference type="AlphaFoldDB" id="A0A382Y6R1"/>
<gene>
    <name evidence="9" type="ORF">METZ01_LOCUS431674</name>
</gene>
<dbReference type="InterPro" id="IPR015947">
    <property type="entry name" value="PUA-like_sf"/>
</dbReference>
<dbReference type="InterPro" id="IPR036393">
    <property type="entry name" value="AceGlu_kinase-like_sf"/>
</dbReference>
<evidence type="ECO:0000256" key="5">
    <source>
        <dbReference type="ARBA" id="ARBA00022741"/>
    </source>
</evidence>
<evidence type="ECO:0000259" key="8">
    <source>
        <dbReference type="SMART" id="SM00359"/>
    </source>
</evidence>
<reference evidence="9" key="1">
    <citation type="submission" date="2018-05" db="EMBL/GenBank/DDBJ databases">
        <authorList>
            <person name="Lanie J.A."/>
            <person name="Ng W.-L."/>
            <person name="Kazmierczak K.M."/>
            <person name="Andrzejewski T.M."/>
            <person name="Davidsen T.M."/>
            <person name="Wayne K.J."/>
            <person name="Tettelin H."/>
            <person name="Glass J.I."/>
            <person name="Rusch D."/>
            <person name="Podicherti R."/>
            <person name="Tsui H.-C.T."/>
            <person name="Winkler M.E."/>
        </authorList>
    </citation>
    <scope>NUCLEOTIDE SEQUENCE</scope>
</reference>
<keyword evidence="4" id="KW-0808">Transferase</keyword>
<dbReference type="GO" id="GO:0005524">
    <property type="term" value="F:ATP binding"/>
    <property type="evidence" value="ECO:0007669"/>
    <property type="project" value="UniProtKB-KW"/>
</dbReference>
<protein>
    <recommendedName>
        <fullName evidence="8">PUA domain-containing protein</fullName>
    </recommendedName>
</protein>
<dbReference type="SUPFAM" id="SSF53633">
    <property type="entry name" value="Carbamate kinase-like"/>
    <property type="match status" value="1"/>
</dbReference>
<dbReference type="Gene3D" id="3.40.1160.10">
    <property type="entry name" value="Acetylglutamate kinase-like"/>
    <property type="match status" value="1"/>
</dbReference>
<dbReference type="PANTHER" id="PTHR43654">
    <property type="entry name" value="GLUTAMATE 5-KINASE"/>
    <property type="match status" value="1"/>
</dbReference>
<evidence type="ECO:0000256" key="3">
    <source>
        <dbReference type="ARBA" id="ARBA00022650"/>
    </source>
</evidence>
<dbReference type="GO" id="GO:0008652">
    <property type="term" value="P:amino acid biosynthetic process"/>
    <property type="evidence" value="ECO:0007669"/>
    <property type="project" value="UniProtKB-KW"/>
</dbReference>
<evidence type="ECO:0000256" key="6">
    <source>
        <dbReference type="ARBA" id="ARBA00022777"/>
    </source>
</evidence>
<dbReference type="GO" id="GO:0005829">
    <property type="term" value="C:cytosol"/>
    <property type="evidence" value="ECO:0007669"/>
    <property type="project" value="TreeGrafter"/>
</dbReference>
<evidence type="ECO:0000313" key="9">
    <source>
        <dbReference type="EMBL" id="SVD78820.1"/>
    </source>
</evidence>
<dbReference type="PANTHER" id="PTHR43654:SF1">
    <property type="entry name" value="ISOPENTENYL PHOSPHATE KINASE"/>
    <property type="match status" value="1"/>
</dbReference>
<name>A0A382Y6R1_9ZZZZ</name>
<feature type="domain" description="PUA" evidence="8">
    <location>
        <begin position="62"/>
        <end position="145"/>
    </location>
</feature>
<sequence>TKLQAAKLATSSGTDVVICSGLEANILPRLVNGEQIGSYIFATNSKIESRKRWMLSKLTNTGFIYIDNGAQRAILNGSTSLLPAGITDIEGSFSRGDIVAIQDKNSTVIGAGICNYDAFELNKIKGNHSTQIHLILGHHYGDEVIHRDNMVVINDKDFAK</sequence>
<dbReference type="InterPro" id="IPR036974">
    <property type="entry name" value="PUA_sf"/>
</dbReference>
<dbReference type="GO" id="GO:0003723">
    <property type="term" value="F:RNA binding"/>
    <property type="evidence" value="ECO:0007669"/>
    <property type="project" value="InterPro"/>
</dbReference>
<dbReference type="Pfam" id="PF01472">
    <property type="entry name" value="PUA"/>
    <property type="match status" value="1"/>
</dbReference>
<keyword evidence="3" id="KW-0641">Proline biosynthesis</keyword>
<evidence type="ECO:0000256" key="7">
    <source>
        <dbReference type="ARBA" id="ARBA00022840"/>
    </source>
</evidence>
<organism evidence="9">
    <name type="scientific">marine metagenome</name>
    <dbReference type="NCBI Taxonomy" id="408172"/>
    <lineage>
        <taxon>unclassified sequences</taxon>
        <taxon>metagenomes</taxon>
        <taxon>ecological metagenomes</taxon>
    </lineage>
</organism>